<keyword evidence="3" id="KW-1185">Reference proteome</keyword>
<evidence type="ECO:0000313" key="2">
    <source>
        <dbReference type="EMBL" id="MBT8798442.1"/>
    </source>
</evidence>
<evidence type="ECO:0000256" key="1">
    <source>
        <dbReference type="SAM" id="MobiDB-lite"/>
    </source>
</evidence>
<proteinExistence type="predicted"/>
<accession>A0ABS5XWY5</accession>
<dbReference type="Proteomes" id="UP000740605">
    <property type="component" value="Unassembled WGS sequence"/>
</dbReference>
<protein>
    <recommendedName>
        <fullName evidence="4">Terminase small subunit</fullName>
    </recommendedName>
</protein>
<dbReference type="RefSeq" id="WP_215487670.1">
    <property type="nucleotide sequence ID" value="NZ_BAAAPJ010000006.1"/>
</dbReference>
<reference evidence="2 3" key="1">
    <citation type="submission" date="2021-03" db="EMBL/GenBank/DDBJ databases">
        <title>Microbacterium pauli sp. nov., isolated from microfiltered milk.</title>
        <authorList>
            <person name="Bellassi P."/>
            <person name="Fontana A."/>
            <person name="Callegari M.L."/>
            <person name="Lorenzo M."/>
            <person name="Cappa F."/>
        </authorList>
    </citation>
    <scope>NUCLEOTIDE SEQUENCE [LARGE SCALE GENOMIC DNA]</scope>
    <source>
        <strain evidence="2 3">DSM 18909</strain>
    </source>
</reference>
<organism evidence="2 3">
    <name type="scientific">Microbacterium flavum</name>
    <dbReference type="NCBI Taxonomy" id="415216"/>
    <lineage>
        <taxon>Bacteria</taxon>
        <taxon>Bacillati</taxon>
        <taxon>Actinomycetota</taxon>
        <taxon>Actinomycetes</taxon>
        <taxon>Micrococcales</taxon>
        <taxon>Microbacteriaceae</taxon>
        <taxon>Microbacterium</taxon>
    </lineage>
</organism>
<evidence type="ECO:0000313" key="3">
    <source>
        <dbReference type="Proteomes" id="UP000740605"/>
    </source>
</evidence>
<evidence type="ECO:0008006" key="4">
    <source>
        <dbReference type="Google" id="ProtNLM"/>
    </source>
</evidence>
<gene>
    <name evidence="2" type="ORF">J0P97_10200</name>
</gene>
<dbReference type="EMBL" id="JAFLHG010000008">
    <property type="protein sequence ID" value="MBT8798442.1"/>
    <property type="molecule type" value="Genomic_DNA"/>
</dbReference>
<comment type="caution">
    <text evidence="2">The sequence shown here is derived from an EMBL/GenBank/DDBJ whole genome shotgun (WGS) entry which is preliminary data.</text>
</comment>
<sequence>MPDFESSSFDPVLLDLRDIHDYMVLVAAMNDYVAQLEHEADEEEKDARRNGEEGDPAQVAHNREWAARLNRLIDDIERQLDANSAARREIGGGL</sequence>
<name>A0ABS5XWY5_9MICO</name>
<feature type="region of interest" description="Disordered" evidence="1">
    <location>
        <begin position="38"/>
        <end position="61"/>
    </location>
</feature>